<comment type="subunit">
    <text evidence="8">Homodimer.</text>
</comment>
<feature type="site" description="Transition state stabilizer" evidence="8">
    <location>
        <position position="179"/>
    </location>
</feature>
<organism evidence="10">
    <name type="scientific">Brucella pinnipedialis M292/94/1</name>
    <dbReference type="NCBI Taxonomy" id="520462"/>
    <lineage>
        <taxon>Bacteria</taxon>
        <taxon>Pseudomonadati</taxon>
        <taxon>Pseudomonadota</taxon>
        <taxon>Alphaproteobacteria</taxon>
        <taxon>Hyphomicrobiales</taxon>
        <taxon>Brucellaceae</taxon>
        <taxon>Brucella/Ochrobactrum group</taxon>
        <taxon>Brucella</taxon>
    </lineage>
</organism>
<evidence type="ECO:0000256" key="1">
    <source>
        <dbReference type="ARBA" id="ARBA00022490"/>
    </source>
</evidence>
<evidence type="ECO:0000256" key="9">
    <source>
        <dbReference type="RuleBase" id="RU003835"/>
    </source>
</evidence>
<accession>A0A0E1WWN0</accession>
<dbReference type="PANTHER" id="PTHR21060">
    <property type="entry name" value="ACETATE KINASE"/>
    <property type="match status" value="1"/>
</dbReference>
<evidence type="ECO:0000313" key="10">
    <source>
        <dbReference type="EMBL" id="EEZ29235.1"/>
    </source>
</evidence>
<dbReference type="GO" id="GO:0005829">
    <property type="term" value="C:cytosol"/>
    <property type="evidence" value="ECO:0007669"/>
    <property type="project" value="TreeGrafter"/>
</dbReference>
<keyword evidence="5 8" id="KW-0418">Kinase</keyword>
<dbReference type="GO" id="GO:0008776">
    <property type="term" value="F:acetate kinase activity"/>
    <property type="evidence" value="ECO:0007669"/>
    <property type="project" value="UniProtKB-UniRule"/>
</dbReference>
<dbReference type="NCBIfam" id="TIGR00016">
    <property type="entry name" value="ackA"/>
    <property type="match status" value="1"/>
</dbReference>
<dbReference type="Pfam" id="PF00871">
    <property type="entry name" value="Acetate_kinase"/>
    <property type="match status" value="1"/>
</dbReference>
<dbReference type="HOGENOM" id="CLU_020352_0_0_5"/>
<protein>
    <recommendedName>
        <fullName evidence="8">Acetate kinase</fullName>
        <ecNumber evidence="8">2.7.2.1</ecNumber>
    </recommendedName>
    <alternativeName>
        <fullName evidence="8">Acetokinase</fullName>
    </alternativeName>
</protein>
<keyword evidence="6 8" id="KW-0067">ATP-binding</keyword>
<keyword evidence="1 8" id="KW-0963">Cytoplasm</keyword>
<keyword evidence="4 8" id="KW-0547">Nucleotide-binding</keyword>
<evidence type="ECO:0000256" key="6">
    <source>
        <dbReference type="ARBA" id="ARBA00022840"/>
    </source>
</evidence>
<dbReference type="InterPro" id="IPR043129">
    <property type="entry name" value="ATPase_NBD"/>
</dbReference>
<dbReference type="PRINTS" id="PR00471">
    <property type="entry name" value="ACETATEKNASE"/>
</dbReference>
<dbReference type="GO" id="GO:0000287">
    <property type="term" value="F:magnesium ion binding"/>
    <property type="evidence" value="ECO:0007669"/>
    <property type="project" value="UniProtKB-UniRule"/>
</dbReference>
<feature type="binding site" evidence="8">
    <location>
        <begin position="326"/>
        <end position="330"/>
    </location>
    <ligand>
        <name>ATP</name>
        <dbReference type="ChEBI" id="CHEBI:30616"/>
    </ligand>
</feature>
<comment type="subcellular location">
    <subcellularLocation>
        <location evidence="8">Cytoplasm</location>
    </subcellularLocation>
</comment>
<feature type="binding site" evidence="8">
    <location>
        <begin position="281"/>
        <end position="283"/>
    </location>
    <ligand>
        <name>ATP</name>
        <dbReference type="ChEBI" id="CHEBI:30616"/>
    </ligand>
</feature>
<comment type="similarity">
    <text evidence="8 9">Belongs to the acetokinase family.</text>
</comment>
<feature type="binding site" evidence="8">
    <location>
        <position position="9"/>
    </location>
    <ligand>
        <name>Mg(2+)</name>
        <dbReference type="ChEBI" id="CHEBI:18420"/>
    </ligand>
</feature>
<feature type="binding site" evidence="8">
    <location>
        <position position="91"/>
    </location>
    <ligand>
        <name>substrate</name>
    </ligand>
</feature>
<feature type="active site" description="Proton donor/acceptor" evidence="8">
    <location>
        <position position="148"/>
    </location>
</feature>
<feature type="binding site" evidence="8">
    <location>
        <begin position="206"/>
        <end position="210"/>
    </location>
    <ligand>
        <name>ATP</name>
        <dbReference type="ChEBI" id="CHEBI:30616"/>
    </ligand>
</feature>
<dbReference type="InterPro" id="IPR004372">
    <property type="entry name" value="Ac/propionate_kinase"/>
</dbReference>
<evidence type="ECO:0000256" key="5">
    <source>
        <dbReference type="ARBA" id="ARBA00022777"/>
    </source>
</evidence>
<comment type="catalytic activity">
    <reaction evidence="8">
        <text>acetate + ATP = acetyl phosphate + ADP</text>
        <dbReference type="Rhea" id="RHEA:11352"/>
        <dbReference type="ChEBI" id="CHEBI:22191"/>
        <dbReference type="ChEBI" id="CHEBI:30089"/>
        <dbReference type="ChEBI" id="CHEBI:30616"/>
        <dbReference type="ChEBI" id="CHEBI:456216"/>
        <dbReference type="EC" id="2.7.2.1"/>
    </reaction>
</comment>
<evidence type="ECO:0000256" key="3">
    <source>
        <dbReference type="ARBA" id="ARBA00022723"/>
    </source>
</evidence>
<keyword evidence="2 8" id="KW-0808">Transferase</keyword>
<keyword evidence="7 8" id="KW-0460">Magnesium</keyword>
<dbReference type="GO" id="GO:0006085">
    <property type="term" value="P:acetyl-CoA biosynthetic process"/>
    <property type="evidence" value="ECO:0007669"/>
    <property type="project" value="UniProtKB-UniRule"/>
</dbReference>
<dbReference type="AlphaFoldDB" id="A0A0E1WWN0"/>
<evidence type="ECO:0000256" key="7">
    <source>
        <dbReference type="ARBA" id="ARBA00022842"/>
    </source>
</evidence>
<dbReference type="InterPro" id="IPR000890">
    <property type="entry name" value="Aliphatic_acid_kin_short-chain"/>
</dbReference>
<evidence type="ECO:0000256" key="4">
    <source>
        <dbReference type="ARBA" id="ARBA00022741"/>
    </source>
</evidence>
<dbReference type="GO" id="GO:0006083">
    <property type="term" value="P:acetate metabolic process"/>
    <property type="evidence" value="ECO:0007669"/>
    <property type="project" value="TreeGrafter"/>
</dbReference>
<dbReference type="EC" id="2.7.2.1" evidence="8"/>
<sequence>MKKQLVTFNAGSSTVKIGVFECDENAVRKVSKGDIDLTGSPLRFRLRGENGNLDIVLSASGADEITTILGELFDKLAEHIDPSRILAVGHRVVFGGDDFAQAVLIDDDNLEAIERLSIFAPLHQPKSLALIKAVRKIFPHLAQTASFDTAFHQTIPDTVRRFAIPQELHDRGIKRFGFHGLSYKSVIGNFSQRAPELAEGKIIAAHLGSGASLCAMHKRKSLDTSMSFSTLDGIPMATRCGALDPGVLLHLLQQEKMEADALADLLYHRSGLLGLSGLSGDTRDLLESDAPQAHTALDIFALRIAGEICRLASTLNGLDAVIFTAGIGEHQPAIRAAICQRLAWQGVELDPAANDENAFCITSRTSRTAAFVLPTDEEQIIASETFEIIRQMPATARSAFA</sequence>
<reference evidence="10" key="1">
    <citation type="submission" date="2009-01" db="EMBL/GenBank/DDBJ databases">
        <title>The Genome Sequence of Brucella pinnipedialis M292/94/1.</title>
        <authorList>
            <consortium name="The Broad Institute Genome Sequencing Platform"/>
            <person name="Ward D."/>
            <person name="Young S.K."/>
            <person name="Kodira C.D."/>
            <person name="Zeng Q."/>
            <person name="Koehrsen M."/>
            <person name="Alvarado L."/>
            <person name="Berlin A."/>
            <person name="Borenstein D."/>
            <person name="Chen Z."/>
            <person name="Engels R."/>
            <person name="Freedman E."/>
            <person name="Gellesch M."/>
            <person name="Goldberg J."/>
            <person name="Griggs A."/>
            <person name="Gujja S."/>
            <person name="Heiman D."/>
            <person name="Hepburn T."/>
            <person name="Howarth C."/>
            <person name="Jen D."/>
            <person name="Larson L."/>
            <person name="Lewis B."/>
            <person name="Mehta T."/>
            <person name="Park D."/>
            <person name="Pearson M."/>
            <person name="Roberts A."/>
            <person name="Saif S."/>
            <person name="Shea T."/>
            <person name="Shenoy N."/>
            <person name="Sisk P."/>
            <person name="Stolte C."/>
            <person name="Sykes S."/>
            <person name="Walk T."/>
            <person name="White J."/>
            <person name="Yandava C."/>
            <person name="Whatmore A.M."/>
            <person name="Perrett L.L."/>
            <person name="O'Callaghan D."/>
            <person name="Nusbaum C."/>
            <person name="Galagan J."/>
            <person name="Birren B."/>
        </authorList>
    </citation>
    <scope>NUCLEOTIDE SEQUENCE [LARGE SCALE GENOMIC DNA]</scope>
    <source>
        <strain evidence="10">M292/94/1</strain>
    </source>
</reference>
<gene>
    <name evidence="8" type="primary">ackA</name>
    <name evidence="10" type="ORF">BALG_02588</name>
</gene>
<feature type="binding site" evidence="8">
    <location>
        <position position="16"/>
    </location>
    <ligand>
        <name>ATP</name>
        <dbReference type="ChEBI" id="CHEBI:30616"/>
    </ligand>
</feature>
<dbReference type="GO" id="GO:0005524">
    <property type="term" value="F:ATP binding"/>
    <property type="evidence" value="ECO:0007669"/>
    <property type="project" value="UniProtKB-KW"/>
</dbReference>
<proteinExistence type="inferred from homology"/>
<dbReference type="PIRSF" id="PIRSF000722">
    <property type="entry name" value="Acetate_prop_kin"/>
    <property type="match status" value="1"/>
</dbReference>
<dbReference type="HAMAP" id="MF_00020">
    <property type="entry name" value="Acetate_kinase"/>
    <property type="match status" value="1"/>
</dbReference>
<feature type="binding site" evidence="8">
    <location>
        <position position="377"/>
    </location>
    <ligand>
        <name>Mg(2+)</name>
        <dbReference type="ChEBI" id="CHEBI:18420"/>
    </ligand>
</feature>
<dbReference type="UniPathway" id="UPA00340">
    <property type="reaction ID" value="UER00458"/>
</dbReference>
<keyword evidence="3 8" id="KW-0479">Metal-binding</keyword>
<dbReference type="RefSeq" id="WP_004681709.1">
    <property type="nucleotide sequence ID" value="NZ_EQ999534.1"/>
</dbReference>
<comment type="function">
    <text evidence="8">Catalyzes the formation of acetyl phosphate from acetate and ATP. Can also catalyze the reverse reaction.</text>
</comment>
<dbReference type="NCBIfam" id="NF005462">
    <property type="entry name" value="PRK07058.1"/>
    <property type="match status" value="1"/>
</dbReference>
<dbReference type="SUPFAM" id="SSF53067">
    <property type="entry name" value="Actin-like ATPase domain"/>
    <property type="match status" value="2"/>
</dbReference>
<evidence type="ECO:0000256" key="2">
    <source>
        <dbReference type="ARBA" id="ARBA00022679"/>
    </source>
</evidence>
<comment type="pathway">
    <text evidence="8">Metabolic intermediate biosynthesis; acetyl-CoA biosynthesis; acetyl-CoA from acetate: step 1/2.</text>
</comment>
<evidence type="ECO:0000256" key="8">
    <source>
        <dbReference type="HAMAP-Rule" id="MF_00020"/>
    </source>
</evidence>
<dbReference type="PANTHER" id="PTHR21060:SF21">
    <property type="entry name" value="ACETATE KINASE"/>
    <property type="match status" value="1"/>
</dbReference>
<dbReference type="EMBL" id="EQ999534">
    <property type="protein sequence ID" value="EEZ29235.1"/>
    <property type="molecule type" value="Genomic_DNA"/>
</dbReference>
<dbReference type="Proteomes" id="UP000004659">
    <property type="component" value="Unassembled WGS sequence"/>
</dbReference>
<comment type="cofactor">
    <cofactor evidence="8">
        <name>Mg(2+)</name>
        <dbReference type="ChEBI" id="CHEBI:18420"/>
    </cofactor>
    <cofactor evidence="8">
        <name>Mn(2+)</name>
        <dbReference type="ChEBI" id="CHEBI:29035"/>
    </cofactor>
    <text evidence="8">Mg(2+). Can also accept Mn(2+).</text>
</comment>
<dbReference type="Gene3D" id="3.30.420.40">
    <property type="match status" value="2"/>
</dbReference>
<name>A0A0E1WWN0_9HYPH</name>
<feature type="site" description="Transition state stabilizer" evidence="8">
    <location>
        <position position="239"/>
    </location>
</feature>
<dbReference type="GeneID" id="55592078"/>